<reference evidence="1 2" key="1">
    <citation type="submission" date="2024-04" db="EMBL/GenBank/DDBJ databases">
        <title>Tritrichomonas musculus Genome.</title>
        <authorList>
            <person name="Alves-Ferreira E."/>
            <person name="Grigg M."/>
            <person name="Lorenzi H."/>
            <person name="Galac M."/>
        </authorList>
    </citation>
    <scope>NUCLEOTIDE SEQUENCE [LARGE SCALE GENOMIC DNA]</scope>
    <source>
        <strain evidence="1 2">EAF2021</strain>
    </source>
</reference>
<dbReference type="InterPro" id="IPR043129">
    <property type="entry name" value="ATPase_NBD"/>
</dbReference>
<sequence>MYYLGIDLGGTNIKSSIFTNEFKLISQRRDDTYANKGSSVVLQRMLDNINQLLKDTNVDKKDIVCIGIGVPGLLDRENGISKFSPNFLDWENVHVTGFFESNLNIPTFIDNDVRMNLYGELYFGAARGKKNVVLLTLGTGLGSGVVIDGHVLYGATSCVGEIGHMNMYRSGRQCRCGSSGCLGRYVSAIGIVRTIKEKIEKGEKTILLEWTNNDVEKITAEMMSKAYDAGDKLSIDTFNETGEILGFGLTNVINLYNPEIIVIGGGMSAAGERLLKRAREIINSHALKISREVCQIVTSELGDSSGMLGAAIYAKNELQNRNK</sequence>
<dbReference type="Gene3D" id="3.30.420.40">
    <property type="match status" value="2"/>
</dbReference>
<dbReference type="PANTHER" id="PTHR18964:SF149">
    <property type="entry name" value="BIFUNCTIONAL UDP-N-ACETYLGLUCOSAMINE 2-EPIMERASE_N-ACETYLMANNOSAMINE KINASE"/>
    <property type="match status" value="1"/>
</dbReference>
<comment type="caution">
    <text evidence="1">The sequence shown here is derived from an EMBL/GenBank/DDBJ whole genome shotgun (WGS) entry which is preliminary data.</text>
</comment>
<evidence type="ECO:0000313" key="2">
    <source>
        <dbReference type="Proteomes" id="UP001470230"/>
    </source>
</evidence>
<keyword evidence="2" id="KW-1185">Reference proteome</keyword>
<accession>A0ABR2GV67</accession>
<evidence type="ECO:0000313" key="1">
    <source>
        <dbReference type="EMBL" id="KAK8837824.1"/>
    </source>
</evidence>
<dbReference type="Proteomes" id="UP001470230">
    <property type="component" value="Unassembled WGS sequence"/>
</dbReference>
<dbReference type="PANTHER" id="PTHR18964">
    <property type="entry name" value="ROK (REPRESSOR, ORF, KINASE) FAMILY"/>
    <property type="match status" value="1"/>
</dbReference>
<dbReference type="PROSITE" id="PS01125">
    <property type="entry name" value="ROK"/>
    <property type="match status" value="1"/>
</dbReference>
<gene>
    <name evidence="1" type="ORF">M9Y10_036362</name>
</gene>
<evidence type="ECO:0008006" key="3">
    <source>
        <dbReference type="Google" id="ProtNLM"/>
    </source>
</evidence>
<dbReference type="EMBL" id="JAPFFF010000058">
    <property type="protein sequence ID" value="KAK8837824.1"/>
    <property type="molecule type" value="Genomic_DNA"/>
</dbReference>
<organism evidence="1 2">
    <name type="scientific">Tritrichomonas musculus</name>
    <dbReference type="NCBI Taxonomy" id="1915356"/>
    <lineage>
        <taxon>Eukaryota</taxon>
        <taxon>Metamonada</taxon>
        <taxon>Parabasalia</taxon>
        <taxon>Tritrichomonadida</taxon>
        <taxon>Tritrichomonadidae</taxon>
        <taxon>Tritrichomonas</taxon>
    </lineage>
</organism>
<protein>
    <recommendedName>
        <fullName evidence="3">Glucokinase</fullName>
    </recommendedName>
</protein>
<dbReference type="SUPFAM" id="SSF53067">
    <property type="entry name" value="Actin-like ATPase domain"/>
    <property type="match status" value="1"/>
</dbReference>
<dbReference type="InterPro" id="IPR000600">
    <property type="entry name" value="ROK"/>
</dbReference>
<dbReference type="Pfam" id="PF00480">
    <property type="entry name" value="ROK"/>
    <property type="match status" value="1"/>
</dbReference>
<proteinExistence type="predicted"/>
<name>A0ABR2GV67_9EUKA</name>
<dbReference type="InterPro" id="IPR049874">
    <property type="entry name" value="ROK_cs"/>
</dbReference>